<dbReference type="InterPro" id="IPR003737">
    <property type="entry name" value="GlcNAc_PI_deacetylase-related"/>
</dbReference>
<dbReference type="InterPro" id="IPR024078">
    <property type="entry name" value="LmbE-like_dom_sf"/>
</dbReference>
<dbReference type="PANTHER" id="PTHR12993">
    <property type="entry name" value="N-ACETYLGLUCOSAMINYL-PHOSPHATIDYLINOSITOL DE-N-ACETYLASE-RELATED"/>
    <property type="match status" value="1"/>
</dbReference>
<protein>
    <submittedName>
        <fullName evidence="1">GlcNAc-PI de-N-acetylase</fullName>
    </submittedName>
</protein>
<dbReference type="AlphaFoldDB" id="A0A401ZY62"/>
<dbReference type="EMBL" id="BIFR01000001">
    <property type="protein sequence ID" value="GCE11779.1"/>
    <property type="molecule type" value="Genomic_DNA"/>
</dbReference>
<dbReference type="Pfam" id="PF02585">
    <property type="entry name" value="PIG-L"/>
    <property type="match status" value="1"/>
</dbReference>
<evidence type="ECO:0000313" key="2">
    <source>
        <dbReference type="Proteomes" id="UP000287352"/>
    </source>
</evidence>
<sequence>MLTTHDYEAMVIGAHPDDNDFGTGATTALWARQGKKIVWVVMTDGTEGGEVPTQDDKELMLLREREQTNASKVLGVEKVEFLRFPDGHLTNTEETRKAVVRLIRQYRPRVVFTHDPTQHIMAPDPDENPTGTGYLNHPDHRATGNIVLDAIFPFAGNPRSFRDLLLEEGLQPYRVNEVYLYGTGQANTYIDVTETIEIKGKGLQEHLSQFNPDDNQKMIERLKERAAWVAKEGNKAKGLDLQYAEAFRRIKLHVPPDPTIADPTVEEEA</sequence>
<dbReference type="SUPFAM" id="SSF102588">
    <property type="entry name" value="LmbE-like"/>
    <property type="match status" value="1"/>
</dbReference>
<comment type="caution">
    <text evidence="1">The sequence shown here is derived from an EMBL/GenBank/DDBJ whole genome shotgun (WGS) entry which is preliminary data.</text>
</comment>
<name>A0A401ZY62_9CHLR</name>
<proteinExistence type="predicted"/>
<evidence type="ECO:0000313" key="1">
    <source>
        <dbReference type="EMBL" id="GCE11779.1"/>
    </source>
</evidence>
<organism evidence="1 2">
    <name type="scientific">Tengunoibacter tsumagoiensis</name>
    <dbReference type="NCBI Taxonomy" id="2014871"/>
    <lineage>
        <taxon>Bacteria</taxon>
        <taxon>Bacillati</taxon>
        <taxon>Chloroflexota</taxon>
        <taxon>Ktedonobacteria</taxon>
        <taxon>Ktedonobacterales</taxon>
        <taxon>Dictyobacteraceae</taxon>
        <taxon>Tengunoibacter</taxon>
    </lineage>
</organism>
<reference evidence="2" key="1">
    <citation type="submission" date="2018-12" db="EMBL/GenBank/DDBJ databases">
        <title>Tengunoibacter tsumagoiensis gen. nov., sp. nov., Dictyobacter kobayashii sp. nov., D. alpinus sp. nov., and D. joshuensis sp. nov. and description of Dictyobacteraceae fam. nov. within the order Ktedonobacterales isolated from Tengu-no-mugimeshi.</title>
        <authorList>
            <person name="Wang C.M."/>
            <person name="Zheng Y."/>
            <person name="Sakai Y."/>
            <person name="Toyoda A."/>
            <person name="Minakuchi Y."/>
            <person name="Abe K."/>
            <person name="Yokota A."/>
            <person name="Yabe S."/>
        </authorList>
    </citation>
    <scope>NUCLEOTIDE SEQUENCE [LARGE SCALE GENOMIC DNA]</scope>
    <source>
        <strain evidence="2">Uno3</strain>
    </source>
</reference>
<accession>A0A401ZY62</accession>
<keyword evidence="2" id="KW-1185">Reference proteome</keyword>
<dbReference type="Gene3D" id="3.40.50.10320">
    <property type="entry name" value="LmbE-like"/>
    <property type="match status" value="1"/>
</dbReference>
<dbReference type="GO" id="GO:0016811">
    <property type="term" value="F:hydrolase activity, acting on carbon-nitrogen (but not peptide) bonds, in linear amides"/>
    <property type="evidence" value="ECO:0007669"/>
    <property type="project" value="TreeGrafter"/>
</dbReference>
<dbReference type="PANTHER" id="PTHR12993:SF28">
    <property type="entry name" value="LMBE FAMILY PROTEIN"/>
    <property type="match status" value="1"/>
</dbReference>
<dbReference type="Proteomes" id="UP000287352">
    <property type="component" value="Unassembled WGS sequence"/>
</dbReference>
<gene>
    <name evidence="1" type="ORF">KTT_16380</name>
</gene>